<sequence>MQFVHKSVLASECIEGLDIKPNGVYVDATLGGAGHSVLIAQRLEGGRLIGIDKDADALAAAKERLAPFGDKITYIHNDFKNLIAELDGLGVEKIDGILFDLGVSSYQLDNAERGMSYMADGPLDMRMDKEQSFTAADVVNGYGEEHLADVIYEYGEERLSRKIASRIVRRRAQKPYESTSELAETIISCYPPQERHKGRSLCKRTFQAIRIEVNSELEGLYEVVIAAARRLKAGGRICVITFHSLEDRIVKRAFNYLKADCVCPPRQPICTCGKKREINIITKKPITASAEELEENSRAASAKLRIAEKL</sequence>
<comment type="subcellular location">
    <subcellularLocation>
        <location evidence="6">Cytoplasm</location>
    </subcellularLocation>
</comment>
<evidence type="ECO:0000313" key="7">
    <source>
        <dbReference type="EMBL" id="HIU62205.1"/>
    </source>
</evidence>
<dbReference type="SUPFAM" id="SSF81799">
    <property type="entry name" value="Putative methyltransferase TM0872, insert domain"/>
    <property type="match status" value="1"/>
</dbReference>
<dbReference type="GO" id="GO:0071424">
    <property type="term" value="F:rRNA (cytosine-N4-)-methyltransferase activity"/>
    <property type="evidence" value="ECO:0007669"/>
    <property type="project" value="UniProtKB-UniRule"/>
</dbReference>
<evidence type="ECO:0000256" key="2">
    <source>
        <dbReference type="ARBA" id="ARBA00022552"/>
    </source>
</evidence>
<feature type="binding site" evidence="6">
    <location>
        <position position="52"/>
    </location>
    <ligand>
        <name>S-adenosyl-L-methionine</name>
        <dbReference type="ChEBI" id="CHEBI:59789"/>
    </ligand>
</feature>
<dbReference type="NCBIfam" id="TIGR00006">
    <property type="entry name" value="16S rRNA (cytosine(1402)-N(4))-methyltransferase RsmH"/>
    <property type="match status" value="1"/>
</dbReference>
<accession>A0A9D1ML64</accession>
<dbReference type="Pfam" id="PF01795">
    <property type="entry name" value="Methyltransf_5"/>
    <property type="match status" value="1"/>
</dbReference>
<keyword evidence="6" id="KW-0963">Cytoplasm</keyword>
<evidence type="ECO:0000256" key="3">
    <source>
        <dbReference type="ARBA" id="ARBA00022603"/>
    </source>
</evidence>
<comment type="similarity">
    <text evidence="1 6">Belongs to the methyltransferase superfamily. RsmH family.</text>
</comment>
<dbReference type="Gene3D" id="1.10.150.170">
    <property type="entry name" value="Putative methyltransferase TM0872, insert domain"/>
    <property type="match status" value="1"/>
</dbReference>
<dbReference type="PANTHER" id="PTHR11265:SF0">
    <property type="entry name" value="12S RRNA N4-METHYLCYTIDINE METHYLTRANSFERASE"/>
    <property type="match status" value="1"/>
</dbReference>
<dbReference type="HAMAP" id="MF_01007">
    <property type="entry name" value="16SrRNA_methyltr_H"/>
    <property type="match status" value="1"/>
</dbReference>
<evidence type="ECO:0000256" key="1">
    <source>
        <dbReference type="ARBA" id="ARBA00010396"/>
    </source>
</evidence>
<dbReference type="GO" id="GO:0005737">
    <property type="term" value="C:cytoplasm"/>
    <property type="evidence" value="ECO:0007669"/>
    <property type="project" value="UniProtKB-SubCell"/>
</dbReference>
<evidence type="ECO:0000256" key="6">
    <source>
        <dbReference type="HAMAP-Rule" id="MF_01007"/>
    </source>
</evidence>
<dbReference type="PIRSF" id="PIRSF004486">
    <property type="entry name" value="MraW"/>
    <property type="match status" value="1"/>
</dbReference>
<dbReference type="InterPro" id="IPR002903">
    <property type="entry name" value="RsmH"/>
</dbReference>
<keyword evidence="3 6" id="KW-0489">Methyltransferase</keyword>
<reference evidence="7" key="1">
    <citation type="submission" date="2020-10" db="EMBL/GenBank/DDBJ databases">
        <authorList>
            <person name="Gilroy R."/>
        </authorList>
    </citation>
    <scope>NUCLEOTIDE SEQUENCE</scope>
    <source>
        <strain evidence="7">9366</strain>
    </source>
</reference>
<evidence type="ECO:0000256" key="5">
    <source>
        <dbReference type="ARBA" id="ARBA00022691"/>
    </source>
</evidence>
<dbReference type="InterPro" id="IPR023397">
    <property type="entry name" value="SAM-dep_MeTrfase_MraW_recog"/>
</dbReference>
<dbReference type="SUPFAM" id="SSF53335">
    <property type="entry name" value="S-adenosyl-L-methionine-dependent methyltransferases"/>
    <property type="match status" value="1"/>
</dbReference>
<dbReference type="EMBL" id="DVNJ01000001">
    <property type="protein sequence ID" value="HIU62205.1"/>
    <property type="molecule type" value="Genomic_DNA"/>
</dbReference>
<feature type="binding site" evidence="6">
    <location>
        <position position="107"/>
    </location>
    <ligand>
        <name>S-adenosyl-L-methionine</name>
        <dbReference type="ChEBI" id="CHEBI:59789"/>
    </ligand>
</feature>
<comment type="catalytic activity">
    <reaction evidence="6">
        <text>cytidine(1402) in 16S rRNA + S-adenosyl-L-methionine = N(4)-methylcytidine(1402) in 16S rRNA + S-adenosyl-L-homocysteine + H(+)</text>
        <dbReference type="Rhea" id="RHEA:42928"/>
        <dbReference type="Rhea" id="RHEA-COMP:10286"/>
        <dbReference type="Rhea" id="RHEA-COMP:10287"/>
        <dbReference type="ChEBI" id="CHEBI:15378"/>
        <dbReference type="ChEBI" id="CHEBI:57856"/>
        <dbReference type="ChEBI" id="CHEBI:59789"/>
        <dbReference type="ChEBI" id="CHEBI:74506"/>
        <dbReference type="ChEBI" id="CHEBI:82748"/>
        <dbReference type="EC" id="2.1.1.199"/>
    </reaction>
</comment>
<reference evidence="7" key="2">
    <citation type="journal article" date="2021" name="PeerJ">
        <title>Extensive microbial diversity within the chicken gut microbiome revealed by metagenomics and culture.</title>
        <authorList>
            <person name="Gilroy R."/>
            <person name="Ravi A."/>
            <person name="Getino M."/>
            <person name="Pursley I."/>
            <person name="Horton D.L."/>
            <person name="Alikhan N.F."/>
            <person name="Baker D."/>
            <person name="Gharbi K."/>
            <person name="Hall N."/>
            <person name="Watson M."/>
            <person name="Adriaenssens E.M."/>
            <person name="Foster-Nyarko E."/>
            <person name="Jarju S."/>
            <person name="Secka A."/>
            <person name="Antonio M."/>
            <person name="Oren A."/>
            <person name="Chaudhuri R.R."/>
            <person name="La Ragione R."/>
            <person name="Hildebrand F."/>
            <person name="Pallen M.J."/>
        </authorList>
    </citation>
    <scope>NUCLEOTIDE SEQUENCE</scope>
    <source>
        <strain evidence="7">9366</strain>
    </source>
</reference>
<dbReference type="Gene3D" id="3.40.50.150">
    <property type="entry name" value="Vaccinia Virus protein VP39"/>
    <property type="match status" value="1"/>
</dbReference>
<dbReference type="PANTHER" id="PTHR11265">
    <property type="entry name" value="S-ADENOSYL-METHYLTRANSFERASE MRAW"/>
    <property type="match status" value="1"/>
</dbReference>
<keyword evidence="5 6" id="KW-0949">S-adenosyl-L-methionine</keyword>
<organism evidence="7 8">
    <name type="scientific">Candidatus Caccalectryoclostridium excrementigallinarum</name>
    <dbReference type="NCBI Taxonomy" id="2840710"/>
    <lineage>
        <taxon>Bacteria</taxon>
        <taxon>Bacillati</taxon>
        <taxon>Bacillota</taxon>
        <taxon>Clostridia</taxon>
        <taxon>Christensenellales</taxon>
        <taxon>Christensenellaceae</taxon>
        <taxon>Christensenellaceae incertae sedis</taxon>
        <taxon>Candidatus Caccalectryoclostridium</taxon>
    </lineage>
</organism>
<evidence type="ECO:0000256" key="4">
    <source>
        <dbReference type="ARBA" id="ARBA00022679"/>
    </source>
</evidence>
<feature type="binding site" evidence="6">
    <location>
        <position position="100"/>
    </location>
    <ligand>
        <name>S-adenosyl-L-methionine</name>
        <dbReference type="ChEBI" id="CHEBI:59789"/>
    </ligand>
</feature>
<feature type="binding site" evidence="6">
    <location>
        <begin position="33"/>
        <end position="35"/>
    </location>
    <ligand>
        <name>S-adenosyl-L-methionine</name>
        <dbReference type="ChEBI" id="CHEBI:59789"/>
    </ligand>
</feature>
<dbReference type="EC" id="2.1.1.199" evidence="6"/>
<keyword evidence="2 6" id="KW-0698">rRNA processing</keyword>
<feature type="binding site" evidence="6">
    <location>
        <position position="79"/>
    </location>
    <ligand>
        <name>S-adenosyl-L-methionine</name>
        <dbReference type="ChEBI" id="CHEBI:59789"/>
    </ligand>
</feature>
<proteinExistence type="inferred from homology"/>
<name>A0A9D1ML64_9FIRM</name>
<dbReference type="AlphaFoldDB" id="A0A9D1ML64"/>
<comment type="caution">
    <text evidence="7">The sequence shown here is derived from an EMBL/GenBank/DDBJ whole genome shotgun (WGS) entry which is preliminary data.</text>
</comment>
<dbReference type="InterPro" id="IPR029063">
    <property type="entry name" value="SAM-dependent_MTases_sf"/>
</dbReference>
<dbReference type="GO" id="GO:0070475">
    <property type="term" value="P:rRNA base methylation"/>
    <property type="evidence" value="ECO:0007669"/>
    <property type="project" value="UniProtKB-UniRule"/>
</dbReference>
<gene>
    <name evidence="6 7" type="primary">rsmH</name>
    <name evidence="7" type="ORF">IAB07_00360</name>
</gene>
<comment type="function">
    <text evidence="6">Specifically methylates the N4 position of cytidine in position 1402 (C1402) of 16S rRNA.</text>
</comment>
<evidence type="ECO:0000313" key="8">
    <source>
        <dbReference type="Proteomes" id="UP000824145"/>
    </source>
</evidence>
<dbReference type="Proteomes" id="UP000824145">
    <property type="component" value="Unassembled WGS sequence"/>
</dbReference>
<keyword evidence="4 6" id="KW-0808">Transferase</keyword>
<protein>
    <recommendedName>
        <fullName evidence="6">Ribosomal RNA small subunit methyltransferase H</fullName>
        <ecNumber evidence="6">2.1.1.199</ecNumber>
    </recommendedName>
    <alternativeName>
        <fullName evidence="6">16S rRNA m(4)C1402 methyltransferase</fullName>
    </alternativeName>
    <alternativeName>
        <fullName evidence="6">rRNA (cytosine-N(4)-)-methyltransferase RsmH</fullName>
    </alternativeName>
</protein>